<reference evidence="2" key="1">
    <citation type="submission" date="2022-01" db="EMBL/GenBank/DDBJ databases">
        <authorList>
            <person name="King R."/>
        </authorList>
    </citation>
    <scope>NUCLEOTIDE SEQUENCE</scope>
</reference>
<dbReference type="Proteomes" id="UP001152798">
    <property type="component" value="Chromosome 2"/>
</dbReference>
<organism evidence="2 3">
    <name type="scientific">Nezara viridula</name>
    <name type="common">Southern green stink bug</name>
    <name type="synonym">Cimex viridulus</name>
    <dbReference type="NCBI Taxonomy" id="85310"/>
    <lineage>
        <taxon>Eukaryota</taxon>
        <taxon>Metazoa</taxon>
        <taxon>Ecdysozoa</taxon>
        <taxon>Arthropoda</taxon>
        <taxon>Hexapoda</taxon>
        <taxon>Insecta</taxon>
        <taxon>Pterygota</taxon>
        <taxon>Neoptera</taxon>
        <taxon>Paraneoptera</taxon>
        <taxon>Hemiptera</taxon>
        <taxon>Heteroptera</taxon>
        <taxon>Panheteroptera</taxon>
        <taxon>Pentatomomorpha</taxon>
        <taxon>Pentatomoidea</taxon>
        <taxon>Pentatomidae</taxon>
        <taxon>Pentatominae</taxon>
        <taxon>Nezara</taxon>
    </lineage>
</organism>
<evidence type="ECO:0000313" key="2">
    <source>
        <dbReference type="EMBL" id="CAH1394356.1"/>
    </source>
</evidence>
<protein>
    <submittedName>
        <fullName evidence="2">Uncharacterized protein</fullName>
    </submittedName>
</protein>
<keyword evidence="1" id="KW-1133">Transmembrane helix</keyword>
<keyword evidence="1" id="KW-0812">Transmembrane</keyword>
<feature type="transmembrane region" description="Helical" evidence="1">
    <location>
        <begin position="6"/>
        <end position="31"/>
    </location>
</feature>
<evidence type="ECO:0000313" key="3">
    <source>
        <dbReference type="Proteomes" id="UP001152798"/>
    </source>
</evidence>
<accession>A0A9P0EHT2</accession>
<dbReference type="AlphaFoldDB" id="A0A9P0EHT2"/>
<keyword evidence="1" id="KW-0472">Membrane</keyword>
<gene>
    <name evidence="2" type="ORF">NEZAVI_LOCUS4875</name>
</gene>
<sequence length="92" mass="11024">MIIITLSIYIYIFNVIYNITTSSHIYIYIYITNCKSRHIILKPITVPKQCKNIFYKQLSRKGRGPNKFLTNKIWIIKRANVNNIFIFLVYFT</sequence>
<keyword evidence="3" id="KW-1185">Reference proteome</keyword>
<evidence type="ECO:0000256" key="1">
    <source>
        <dbReference type="SAM" id="Phobius"/>
    </source>
</evidence>
<proteinExistence type="predicted"/>
<dbReference type="EMBL" id="OV725078">
    <property type="protein sequence ID" value="CAH1394356.1"/>
    <property type="molecule type" value="Genomic_DNA"/>
</dbReference>
<name>A0A9P0EHT2_NEZVI</name>